<evidence type="ECO:0000256" key="7">
    <source>
        <dbReference type="SAM" id="MobiDB-lite"/>
    </source>
</evidence>
<sequence>MQTPRTESGGDSARSGPTRAELRQAELLKKLQQEREDREAERARALVLEEKRKLRIKEQALGQGHNEISSRLLLPKRKSNRLRPEDLRAEEDKLRVQQDLKLQRIVQRVQSQGPDPRHADFLRRLSDKKRAEEKAGEDEALRQRDRRAAVAEAARRVGQRVYETDLRAGPETDESKLEEDREGKSNHDVSNDSNDEESKEADDTTLVPSVYTKHRRAVENDFELERSFDRERWAQKHGIDVKTPIFICAEGYPAVRDELVRRGWFENPDKESTIWDFQFARTVTAFDKRGLREDQIINRFYGTGEMCSKAGIAKNLQDLHWFDNADPNVFFPRCYNLGNSDKAELDDFVEDFKVTAAERVLKLLQAKVRNAKKLDQTNIVTVSPFLVRTAMRVANKFANRYNDDYVDAPVGFVPPVVSPIDWAVLMHAQDDLNLKHTFLAGALQYARSDNLDQLMEHCIAEQEHDRFWGPQADLVNEEETKFEDDPRIDVLAPRSKAMRKYVRHQLRKLAEAARDGSLDTQDVRIDETDGVVQRCTETLAQLMEFRGDQGRINGADGRNVWIVKPAGKSRGRGIQCFDNLEQLFRYTRANTQETTKWVVQKYMENSLIVHRRKFDIRQWVLVTSWNPLTIFFYDDCYFRFCVGEYSLQDLEDKFIHLANNSISKHSENFYNGPVAENMWRRDEFLEHLDKVKGRPGVGAAAWADHIRPAMETIVRASMSCVQDLVRSRANSFEIFGFDFMLDDQLNPWLIEINSSPSMEYSTAITKALASDALRTSVACVLDFKYRIDADGRRRLRTKPATDVDTGLWKLLHASPNEFRRKLEGAADLVLTGSGIKSYNKSLRPKKFYVRRRKPRTTKPALKPAVQLQEAQIDL</sequence>
<feature type="compositionally biased region" description="Basic and acidic residues" evidence="7">
    <location>
        <begin position="162"/>
        <end position="190"/>
    </location>
</feature>
<dbReference type="PANTHER" id="PTHR45870:SF2">
    <property type="entry name" value="TUBULIN MONOGLYCYLASE TTLL3"/>
    <property type="match status" value="1"/>
</dbReference>
<reference evidence="8 9" key="1">
    <citation type="submission" date="2017-12" db="EMBL/GenBank/DDBJ databases">
        <title>Sequencing, de novo assembly and annotation of complete genome of a new Thraustochytrid species, strain FCC1311.</title>
        <authorList>
            <person name="Sedici K."/>
            <person name="Godart F."/>
            <person name="Aiese Cigliano R."/>
            <person name="Sanseverino W."/>
            <person name="Barakat M."/>
            <person name="Ortet P."/>
            <person name="Marechal E."/>
            <person name="Cagnac O."/>
            <person name="Amato A."/>
        </authorList>
    </citation>
    <scope>NUCLEOTIDE SEQUENCE [LARGE SCALE GENOMIC DNA]</scope>
</reference>
<accession>A0A2R5G8T0</accession>
<evidence type="ECO:0000313" key="8">
    <source>
        <dbReference type="EMBL" id="GBG26739.1"/>
    </source>
</evidence>
<organism evidence="8 9">
    <name type="scientific">Hondaea fermentalgiana</name>
    <dbReference type="NCBI Taxonomy" id="2315210"/>
    <lineage>
        <taxon>Eukaryota</taxon>
        <taxon>Sar</taxon>
        <taxon>Stramenopiles</taxon>
        <taxon>Bigyra</taxon>
        <taxon>Labyrinthulomycetes</taxon>
        <taxon>Thraustochytrida</taxon>
        <taxon>Thraustochytriidae</taxon>
        <taxon>Hondaea</taxon>
    </lineage>
</organism>
<evidence type="ECO:0000256" key="5">
    <source>
        <dbReference type="ARBA" id="ARBA00022840"/>
    </source>
</evidence>
<dbReference type="GO" id="GO:0005524">
    <property type="term" value="F:ATP binding"/>
    <property type="evidence" value="ECO:0007669"/>
    <property type="project" value="UniProtKB-KW"/>
</dbReference>
<comment type="caution">
    <text evidence="8">The sequence shown here is derived from an EMBL/GenBank/DDBJ whole genome shotgun (WGS) entry which is preliminary data.</text>
</comment>
<dbReference type="InterPro" id="IPR051437">
    <property type="entry name" value="TTLL_monoglycylase"/>
</dbReference>
<keyword evidence="9" id="KW-1185">Reference proteome</keyword>
<dbReference type="GO" id="GO:0015630">
    <property type="term" value="C:microtubule cytoskeleton"/>
    <property type="evidence" value="ECO:0007669"/>
    <property type="project" value="TreeGrafter"/>
</dbReference>
<evidence type="ECO:0000256" key="3">
    <source>
        <dbReference type="ARBA" id="ARBA00022598"/>
    </source>
</evidence>
<keyword evidence="5" id="KW-0067">ATP-binding</keyword>
<keyword evidence="3" id="KW-0436">Ligase</keyword>
<keyword evidence="2" id="KW-0963">Cytoplasm</keyword>
<dbReference type="Gene3D" id="3.30.470.20">
    <property type="entry name" value="ATP-grasp fold, B domain"/>
    <property type="match status" value="1"/>
</dbReference>
<dbReference type="EMBL" id="BEYU01000022">
    <property type="protein sequence ID" value="GBG26739.1"/>
    <property type="molecule type" value="Genomic_DNA"/>
</dbReference>
<feature type="region of interest" description="Disordered" evidence="7">
    <location>
        <begin position="1"/>
        <end position="22"/>
    </location>
</feature>
<feature type="compositionally biased region" description="Basic and acidic residues" evidence="7">
    <location>
        <begin position="82"/>
        <end position="93"/>
    </location>
</feature>
<gene>
    <name evidence="8" type="ORF">FCC1311_029602</name>
</gene>
<evidence type="ECO:0000256" key="2">
    <source>
        <dbReference type="ARBA" id="ARBA00022490"/>
    </source>
</evidence>
<feature type="region of interest" description="Disordered" evidence="7">
    <location>
        <begin position="106"/>
        <end position="147"/>
    </location>
</feature>
<protein>
    <submittedName>
        <fullName evidence="8">Tubulin glycylase 3B</fullName>
    </submittedName>
</protein>
<dbReference type="InParanoid" id="A0A2R5G8T0"/>
<dbReference type="Proteomes" id="UP000241890">
    <property type="component" value="Unassembled WGS sequence"/>
</dbReference>
<dbReference type="GO" id="GO:0070736">
    <property type="term" value="F:protein-glycine ligase activity, initiating"/>
    <property type="evidence" value="ECO:0007669"/>
    <property type="project" value="TreeGrafter"/>
</dbReference>
<dbReference type="InterPro" id="IPR004344">
    <property type="entry name" value="TTL/TTLL_fam"/>
</dbReference>
<evidence type="ECO:0000256" key="1">
    <source>
        <dbReference type="ARBA" id="ARBA00004496"/>
    </source>
</evidence>
<dbReference type="PANTHER" id="PTHR45870">
    <property type="entry name" value="TUBULIN MONOGLYCYLASE TTLL3"/>
    <property type="match status" value="1"/>
</dbReference>
<feature type="compositionally biased region" description="Basic and acidic residues" evidence="7">
    <location>
        <begin position="115"/>
        <end position="147"/>
    </location>
</feature>
<evidence type="ECO:0000313" key="9">
    <source>
        <dbReference type="Proteomes" id="UP000241890"/>
    </source>
</evidence>
<feature type="region of interest" description="Disordered" evidence="7">
    <location>
        <begin position="161"/>
        <end position="205"/>
    </location>
</feature>
<dbReference type="PROSITE" id="PS51221">
    <property type="entry name" value="TTL"/>
    <property type="match status" value="1"/>
</dbReference>
<keyword evidence="6" id="KW-0175">Coiled coil</keyword>
<evidence type="ECO:0000256" key="6">
    <source>
        <dbReference type="SAM" id="Coils"/>
    </source>
</evidence>
<keyword evidence="4" id="KW-0547">Nucleotide-binding</keyword>
<dbReference type="AlphaFoldDB" id="A0A2R5G8T0"/>
<dbReference type="OrthoDB" id="202825at2759"/>
<dbReference type="GO" id="GO:0005737">
    <property type="term" value="C:cytoplasm"/>
    <property type="evidence" value="ECO:0007669"/>
    <property type="project" value="UniProtKB-SubCell"/>
</dbReference>
<feature type="region of interest" description="Disordered" evidence="7">
    <location>
        <begin position="57"/>
        <end position="93"/>
    </location>
</feature>
<dbReference type="SUPFAM" id="SSF56059">
    <property type="entry name" value="Glutathione synthetase ATP-binding domain-like"/>
    <property type="match status" value="1"/>
</dbReference>
<evidence type="ECO:0000256" key="4">
    <source>
        <dbReference type="ARBA" id="ARBA00022741"/>
    </source>
</evidence>
<proteinExistence type="predicted"/>
<dbReference type="Pfam" id="PF03133">
    <property type="entry name" value="TTL"/>
    <property type="match status" value="1"/>
</dbReference>
<name>A0A2R5G8T0_9STRA</name>
<feature type="coiled-coil region" evidence="6">
    <location>
        <begin position="24"/>
        <end position="51"/>
    </location>
</feature>
<comment type="subcellular location">
    <subcellularLocation>
        <location evidence="1">Cytoplasm</location>
    </subcellularLocation>
</comment>